<sequence>SRTTRFSLINSFDRMETREAPMRHSDHSLLLLLFTLVQVLACWDISLLSRSESSLLSISCDTEESAIALLDAHFSFLLFILILQIVLLIAHFVFKQSHPLDMEVAAIGTTGTTVVYSGIMLISLVILDSTSLCRTPITLPFYFLVISTVINGLICVFYLSRWRKERGVYFINVQHTNNQKNGSFPGYKFNLILNLS</sequence>
<gene>
    <name evidence="2" type="ORF">PMAYCL1PPCAC_13507</name>
</gene>
<dbReference type="AlphaFoldDB" id="A0AAN4ZL67"/>
<organism evidence="2 3">
    <name type="scientific">Pristionchus mayeri</name>
    <dbReference type="NCBI Taxonomy" id="1317129"/>
    <lineage>
        <taxon>Eukaryota</taxon>
        <taxon>Metazoa</taxon>
        <taxon>Ecdysozoa</taxon>
        <taxon>Nematoda</taxon>
        <taxon>Chromadorea</taxon>
        <taxon>Rhabditida</taxon>
        <taxon>Rhabditina</taxon>
        <taxon>Diplogasteromorpha</taxon>
        <taxon>Diplogasteroidea</taxon>
        <taxon>Neodiplogasteridae</taxon>
        <taxon>Pristionchus</taxon>
    </lineage>
</organism>
<feature type="transmembrane region" description="Helical" evidence="1">
    <location>
        <begin position="106"/>
        <end position="127"/>
    </location>
</feature>
<keyword evidence="1" id="KW-1133">Transmembrane helix</keyword>
<feature type="transmembrane region" description="Helical" evidence="1">
    <location>
        <begin position="74"/>
        <end position="94"/>
    </location>
</feature>
<evidence type="ECO:0000313" key="2">
    <source>
        <dbReference type="EMBL" id="GMR43312.1"/>
    </source>
</evidence>
<evidence type="ECO:0000313" key="3">
    <source>
        <dbReference type="Proteomes" id="UP001328107"/>
    </source>
</evidence>
<comment type="caution">
    <text evidence="2">The sequence shown here is derived from an EMBL/GenBank/DDBJ whole genome shotgun (WGS) entry which is preliminary data.</text>
</comment>
<proteinExistence type="predicted"/>
<name>A0AAN4ZL67_9BILA</name>
<feature type="non-terminal residue" evidence="2">
    <location>
        <position position="1"/>
    </location>
</feature>
<keyword evidence="1" id="KW-0812">Transmembrane</keyword>
<protein>
    <submittedName>
        <fullName evidence="2">Uncharacterized protein</fullName>
    </submittedName>
</protein>
<keyword evidence="1" id="KW-0472">Membrane</keyword>
<accession>A0AAN4ZL67</accession>
<feature type="transmembrane region" description="Helical" evidence="1">
    <location>
        <begin position="139"/>
        <end position="159"/>
    </location>
</feature>
<evidence type="ECO:0000256" key="1">
    <source>
        <dbReference type="SAM" id="Phobius"/>
    </source>
</evidence>
<dbReference type="EMBL" id="BTRK01000003">
    <property type="protein sequence ID" value="GMR43312.1"/>
    <property type="molecule type" value="Genomic_DNA"/>
</dbReference>
<keyword evidence="3" id="KW-1185">Reference proteome</keyword>
<reference evidence="3" key="1">
    <citation type="submission" date="2022-10" db="EMBL/GenBank/DDBJ databases">
        <title>Genome assembly of Pristionchus species.</title>
        <authorList>
            <person name="Yoshida K."/>
            <person name="Sommer R.J."/>
        </authorList>
    </citation>
    <scope>NUCLEOTIDE SEQUENCE [LARGE SCALE GENOMIC DNA]</scope>
    <source>
        <strain evidence="3">RS5460</strain>
    </source>
</reference>
<dbReference type="Proteomes" id="UP001328107">
    <property type="component" value="Unassembled WGS sequence"/>
</dbReference>